<dbReference type="NCBIfam" id="NF033592">
    <property type="entry name" value="transpos_IS4_1"/>
    <property type="match status" value="1"/>
</dbReference>
<dbReference type="KEGG" id="hbs:IPV69_17450"/>
<dbReference type="InterPro" id="IPR002559">
    <property type="entry name" value="Transposase_11"/>
</dbReference>
<dbReference type="EMBL" id="CP063458">
    <property type="protein sequence ID" value="QOV89912.1"/>
    <property type="molecule type" value="Genomic_DNA"/>
</dbReference>
<evidence type="ECO:0000313" key="9">
    <source>
        <dbReference type="EMBL" id="QOV88592.1"/>
    </source>
</evidence>
<dbReference type="EMBL" id="CP063458">
    <property type="protein sequence ID" value="QOV89892.1"/>
    <property type="molecule type" value="Genomic_DNA"/>
</dbReference>
<evidence type="ECO:0000313" key="10">
    <source>
        <dbReference type="EMBL" id="QOV89335.1"/>
    </source>
</evidence>
<evidence type="ECO:0000256" key="1">
    <source>
        <dbReference type="ARBA" id="ARBA00010075"/>
    </source>
</evidence>
<dbReference type="InterPro" id="IPR047952">
    <property type="entry name" value="Transpos_IS4"/>
</dbReference>
<evidence type="ECO:0000313" key="7">
    <source>
        <dbReference type="EMBL" id="QOV87745.1"/>
    </source>
</evidence>
<dbReference type="EMBL" id="CP063458">
    <property type="protein sequence ID" value="QOV89335.1"/>
    <property type="molecule type" value="Genomic_DNA"/>
</dbReference>
<dbReference type="GO" id="GO:0004803">
    <property type="term" value="F:transposase activity"/>
    <property type="evidence" value="ECO:0007669"/>
    <property type="project" value="InterPro"/>
</dbReference>
<dbReference type="GO" id="GO:0006313">
    <property type="term" value="P:DNA transposition"/>
    <property type="evidence" value="ECO:0007669"/>
    <property type="project" value="InterPro"/>
</dbReference>
<evidence type="ECO:0000313" key="14">
    <source>
        <dbReference type="Proteomes" id="UP000593765"/>
    </source>
</evidence>
<accession>A0A7M2WQX3</accession>
<organism evidence="6 14">
    <name type="scientific">Humisphaera borealis</name>
    <dbReference type="NCBI Taxonomy" id="2807512"/>
    <lineage>
        <taxon>Bacteria</taxon>
        <taxon>Pseudomonadati</taxon>
        <taxon>Planctomycetota</taxon>
        <taxon>Phycisphaerae</taxon>
        <taxon>Tepidisphaerales</taxon>
        <taxon>Tepidisphaeraceae</taxon>
        <taxon>Humisphaera</taxon>
    </lineage>
</organism>
<gene>
    <name evidence="12" type="ORF">IPV69_00520</name>
    <name evidence="13" type="ORF">IPV69_00630</name>
    <name evidence="6" type="ORF">IPV69_14770</name>
    <name evidence="7" type="ORF">IPV69_15790</name>
    <name evidence="8" type="ORF">IPV69_17450</name>
    <name evidence="9" type="ORF">IPV69_20465</name>
    <name evidence="10" type="ORF">IPV69_24525</name>
    <name evidence="11" type="ORF">IPV69_27035</name>
</gene>
<dbReference type="EMBL" id="CP063458">
    <property type="protein sequence ID" value="QOV89792.1"/>
    <property type="molecule type" value="Genomic_DNA"/>
</dbReference>
<keyword evidence="3" id="KW-0238">DNA-binding</keyword>
<keyword evidence="4" id="KW-0233">DNA recombination</keyword>
<evidence type="ECO:0000259" key="5">
    <source>
        <dbReference type="Pfam" id="PF01609"/>
    </source>
</evidence>
<evidence type="ECO:0000313" key="8">
    <source>
        <dbReference type="EMBL" id="QOV88041.1"/>
    </source>
</evidence>
<dbReference type="KEGG" id="hbs:IPV69_00520"/>
<dbReference type="KEGG" id="hbs:IPV69_24525"/>
<dbReference type="SUPFAM" id="SSF53098">
    <property type="entry name" value="Ribonuclease H-like"/>
    <property type="match status" value="1"/>
</dbReference>
<dbReference type="Gene3D" id="3.90.350.10">
    <property type="entry name" value="Transposase Inhibitor Protein From Tn5, Chain A, domain 1"/>
    <property type="match status" value="1"/>
</dbReference>
<dbReference type="PANTHER" id="PTHR33258:SF1">
    <property type="entry name" value="TRANSPOSASE INSL FOR INSERTION SEQUENCE ELEMENT IS186A-RELATED"/>
    <property type="match status" value="1"/>
</dbReference>
<dbReference type="EMBL" id="CP063458">
    <property type="protein sequence ID" value="QOV88041.1"/>
    <property type="molecule type" value="Genomic_DNA"/>
</dbReference>
<dbReference type="KEGG" id="hbs:IPV69_27035"/>
<name>A0A7M2WQX3_9BACT</name>
<dbReference type="GO" id="GO:0003677">
    <property type="term" value="F:DNA binding"/>
    <property type="evidence" value="ECO:0007669"/>
    <property type="project" value="UniProtKB-KW"/>
</dbReference>
<dbReference type="KEGG" id="hbs:IPV69_15790"/>
<dbReference type="EMBL" id="CP063458">
    <property type="protein sequence ID" value="QOV88592.1"/>
    <property type="molecule type" value="Genomic_DNA"/>
</dbReference>
<protein>
    <submittedName>
        <fullName evidence="6">IS4 family transposase</fullName>
    </submittedName>
</protein>
<dbReference type="RefSeq" id="WP_206290457.1">
    <property type="nucleotide sequence ID" value="NZ_CP063458.1"/>
</dbReference>
<evidence type="ECO:0000256" key="4">
    <source>
        <dbReference type="ARBA" id="ARBA00023172"/>
    </source>
</evidence>
<evidence type="ECO:0000313" key="13">
    <source>
        <dbReference type="EMBL" id="QOV89912.1"/>
    </source>
</evidence>
<dbReference type="KEGG" id="hbs:IPV69_00630"/>
<dbReference type="InterPro" id="IPR012337">
    <property type="entry name" value="RNaseH-like_sf"/>
</dbReference>
<evidence type="ECO:0000256" key="3">
    <source>
        <dbReference type="ARBA" id="ARBA00023125"/>
    </source>
</evidence>
<dbReference type="AlphaFoldDB" id="A0A7M2WQX3"/>
<dbReference type="Pfam" id="PF01609">
    <property type="entry name" value="DDE_Tnp_1"/>
    <property type="match status" value="1"/>
</dbReference>
<keyword evidence="2" id="KW-0815">Transposition</keyword>
<evidence type="ECO:0000256" key="2">
    <source>
        <dbReference type="ARBA" id="ARBA00022578"/>
    </source>
</evidence>
<feature type="domain" description="Transposase IS4-like" evidence="5">
    <location>
        <begin position="107"/>
        <end position="327"/>
    </location>
</feature>
<dbReference type="KEGG" id="hbs:IPV69_20465"/>
<evidence type="ECO:0000313" key="12">
    <source>
        <dbReference type="EMBL" id="QOV89892.1"/>
    </source>
</evidence>
<dbReference type="KEGG" id="hbs:IPV69_14770"/>
<proteinExistence type="inferred from homology"/>
<comment type="similarity">
    <text evidence="1">Belongs to the transposase 11 family.</text>
</comment>
<dbReference type="Proteomes" id="UP000593765">
    <property type="component" value="Chromosome"/>
</dbReference>
<dbReference type="EMBL" id="CP063458">
    <property type="protein sequence ID" value="QOV87745.1"/>
    <property type="molecule type" value="Genomic_DNA"/>
</dbReference>
<sequence>MRRSGNLLDEHLHRLAALPAHGNTILGRDQLVKGLLLSFFDPMARSLRRIEDCGDFQGDLRLDKLARSTTADALAAFDPQLLVPLIDDLQQRVPNLGDADGLEGITRQIIAADGTYMTTLCDVAWAMRQKNRDGGVQGQVRANVQLDAGNWIPRVLTVSGDDGHSEAAAFAADLLPGVLYVVDRNFVEFGFLGAVLDKGSDFVVRIKSNQPAMTVVQTLPPSAADVEAGVIAEEVVRLPGRDAPAGLFRCITIESTDRSGESQALRLLTNLPAATVGAHVVGAVYRLRWQIELFFKWLKTWAGMDHLLSTSRNGITTQLYIAVIAVLMMYVQSGYRVSVYALAALGRVARGQMSIQEAMAVIAKRERERSLERARQARLRARKKLA</sequence>
<keyword evidence="14" id="KW-1185">Reference proteome</keyword>
<evidence type="ECO:0000313" key="11">
    <source>
        <dbReference type="EMBL" id="QOV89792.1"/>
    </source>
</evidence>
<reference evidence="6 14" key="1">
    <citation type="submission" date="2020-10" db="EMBL/GenBank/DDBJ databases">
        <title>Wide distribution of Phycisphaera-like planctomycetes from WD2101 soil group in peatlands and genome analysis of the first cultivated representative.</title>
        <authorList>
            <person name="Dedysh S.N."/>
            <person name="Beletsky A.V."/>
            <person name="Ivanova A."/>
            <person name="Kulichevskaya I.S."/>
            <person name="Suzina N.E."/>
            <person name="Philippov D.A."/>
            <person name="Rakitin A.L."/>
            <person name="Mardanov A.V."/>
            <person name="Ravin N.V."/>
        </authorList>
    </citation>
    <scope>NUCLEOTIDE SEQUENCE [LARGE SCALE GENOMIC DNA]</scope>
    <source>
        <strain evidence="6 14">M1803</strain>
    </source>
</reference>
<dbReference type="PANTHER" id="PTHR33258">
    <property type="entry name" value="TRANSPOSASE INSL FOR INSERTION SEQUENCE ELEMENT IS186A-RELATED"/>
    <property type="match status" value="1"/>
</dbReference>
<evidence type="ECO:0000313" key="6">
    <source>
        <dbReference type="EMBL" id="QOV87552.1"/>
    </source>
</evidence>
<dbReference type="EMBL" id="CP063458">
    <property type="protein sequence ID" value="QOV87552.1"/>
    <property type="molecule type" value="Genomic_DNA"/>
</dbReference>